<evidence type="ECO:0000256" key="2">
    <source>
        <dbReference type="PROSITE-ProRule" id="PRU00335"/>
    </source>
</evidence>
<feature type="DNA-binding region" description="H-T-H motif" evidence="2">
    <location>
        <begin position="33"/>
        <end position="52"/>
    </location>
</feature>
<dbReference type="STRING" id="1144748.KS2013_1092"/>
<dbReference type="PANTHER" id="PTHR43479:SF11">
    <property type="entry name" value="ACREF_ENVCD OPERON REPRESSOR-RELATED"/>
    <property type="match status" value="1"/>
</dbReference>
<proteinExistence type="predicted"/>
<dbReference type="PROSITE" id="PS01081">
    <property type="entry name" value="HTH_TETR_1"/>
    <property type="match status" value="1"/>
</dbReference>
<organism evidence="4 5">
    <name type="scientific">Kangiella sediminilitoris</name>
    <dbReference type="NCBI Taxonomy" id="1144748"/>
    <lineage>
        <taxon>Bacteria</taxon>
        <taxon>Pseudomonadati</taxon>
        <taxon>Pseudomonadota</taxon>
        <taxon>Gammaproteobacteria</taxon>
        <taxon>Kangiellales</taxon>
        <taxon>Kangiellaceae</taxon>
        <taxon>Kangiella</taxon>
    </lineage>
</organism>
<dbReference type="Pfam" id="PF00440">
    <property type="entry name" value="TetR_N"/>
    <property type="match status" value="1"/>
</dbReference>
<dbReference type="PANTHER" id="PTHR43479">
    <property type="entry name" value="ACREF/ENVCD OPERON REPRESSOR-RELATED"/>
    <property type="match status" value="1"/>
</dbReference>
<dbReference type="KEGG" id="ksd:KS2013_1092"/>
<dbReference type="Gene3D" id="1.10.357.10">
    <property type="entry name" value="Tetracycline Repressor, domain 2"/>
    <property type="match status" value="1"/>
</dbReference>
<sequence length="190" mass="21428">MKGKREEKKEAVRQKILDVSLELFESHGYEAVSVNQIVKAAGIAKGTFFNYFPKKADLIADWYKQRATASLDKARASRQDSFSDALFDLAQQSTAIIDDSNTVWRAKIIHVIDTPSIQQIEQASDNQLRVYVAELISTYNVETKVSPEEFAELFASLITGTIREWVNNGQKEDLPAKLKHTITLFLKCAT</sequence>
<evidence type="ECO:0000256" key="1">
    <source>
        <dbReference type="ARBA" id="ARBA00023125"/>
    </source>
</evidence>
<gene>
    <name evidence="4" type="ORF">KS2013_1092</name>
</gene>
<dbReference type="PATRIC" id="fig|1144748.3.peg.1104"/>
<dbReference type="EMBL" id="CP012418">
    <property type="protein sequence ID" value="AOE49812.1"/>
    <property type="molecule type" value="Genomic_DNA"/>
</dbReference>
<protein>
    <recommendedName>
        <fullName evidence="3">HTH tetR-type domain-containing protein</fullName>
    </recommendedName>
</protein>
<reference evidence="5" key="1">
    <citation type="submission" date="2015-08" db="EMBL/GenBank/DDBJ databases">
        <authorList>
            <person name="Kim K.M."/>
        </authorList>
    </citation>
    <scope>NUCLEOTIDE SEQUENCE [LARGE SCALE GENOMIC DNA]</scope>
    <source>
        <strain evidence="5">KCTC 23892</strain>
    </source>
</reference>
<feature type="domain" description="HTH tetR-type" evidence="3">
    <location>
        <begin position="10"/>
        <end position="70"/>
    </location>
</feature>
<evidence type="ECO:0000313" key="4">
    <source>
        <dbReference type="EMBL" id="AOE49812.1"/>
    </source>
</evidence>
<keyword evidence="5" id="KW-1185">Reference proteome</keyword>
<dbReference type="AlphaFoldDB" id="A0A1B3BAH9"/>
<dbReference type="GO" id="GO:0003677">
    <property type="term" value="F:DNA binding"/>
    <property type="evidence" value="ECO:0007669"/>
    <property type="project" value="UniProtKB-UniRule"/>
</dbReference>
<keyword evidence="1 2" id="KW-0238">DNA-binding</keyword>
<dbReference type="InterPro" id="IPR050624">
    <property type="entry name" value="HTH-type_Tx_Regulator"/>
</dbReference>
<evidence type="ECO:0000259" key="3">
    <source>
        <dbReference type="PROSITE" id="PS50977"/>
    </source>
</evidence>
<dbReference type="InterPro" id="IPR023772">
    <property type="entry name" value="DNA-bd_HTH_TetR-type_CS"/>
</dbReference>
<accession>A0A1B3BAH9</accession>
<dbReference type="Proteomes" id="UP000094147">
    <property type="component" value="Chromosome"/>
</dbReference>
<dbReference type="InterPro" id="IPR001647">
    <property type="entry name" value="HTH_TetR"/>
</dbReference>
<dbReference type="SUPFAM" id="SSF46689">
    <property type="entry name" value="Homeodomain-like"/>
    <property type="match status" value="1"/>
</dbReference>
<dbReference type="RefSeq" id="WP_068990883.1">
    <property type="nucleotide sequence ID" value="NZ_CP012418.1"/>
</dbReference>
<dbReference type="PRINTS" id="PR00455">
    <property type="entry name" value="HTHTETR"/>
</dbReference>
<evidence type="ECO:0000313" key="5">
    <source>
        <dbReference type="Proteomes" id="UP000094147"/>
    </source>
</evidence>
<dbReference type="InterPro" id="IPR009057">
    <property type="entry name" value="Homeodomain-like_sf"/>
</dbReference>
<dbReference type="PROSITE" id="PS50977">
    <property type="entry name" value="HTH_TETR_2"/>
    <property type="match status" value="1"/>
</dbReference>
<name>A0A1B3BAH9_9GAMM</name>
<dbReference type="OrthoDB" id="116240at2"/>